<evidence type="ECO:0000313" key="3">
    <source>
        <dbReference type="Proteomes" id="UP000016933"/>
    </source>
</evidence>
<organism evidence="2 3">
    <name type="scientific">Dothistroma septosporum (strain NZE10 / CBS 128990)</name>
    <name type="common">Red band needle blight fungus</name>
    <name type="synonym">Mycosphaerella pini</name>
    <dbReference type="NCBI Taxonomy" id="675120"/>
    <lineage>
        <taxon>Eukaryota</taxon>
        <taxon>Fungi</taxon>
        <taxon>Dikarya</taxon>
        <taxon>Ascomycota</taxon>
        <taxon>Pezizomycotina</taxon>
        <taxon>Dothideomycetes</taxon>
        <taxon>Dothideomycetidae</taxon>
        <taxon>Mycosphaerellales</taxon>
        <taxon>Mycosphaerellaceae</taxon>
        <taxon>Dothistroma</taxon>
    </lineage>
</organism>
<reference evidence="3" key="1">
    <citation type="journal article" date="2012" name="PLoS Genet.">
        <title>The genomes of the fungal plant pathogens Cladosporium fulvum and Dothistroma septosporum reveal adaptation to different hosts and lifestyles but also signatures of common ancestry.</title>
        <authorList>
            <person name="de Wit P.J.G.M."/>
            <person name="van der Burgt A."/>
            <person name="Oekmen B."/>
            <person name="Stergiopoulos I."/>
            <person name="Abd-Elsalam K.A."/>
            <person name="Aerts A.L."/>
            <person name="Bahkali A.H."/>
            <person name="Beenen H.G."/>
            <person name="Chettri P."/>
            <person name="Cox M.P."/>
            <person name="Datema E."/>
            <person name="de Vries R.P."/>
            <person name="Dhillon B."/>
            <person name="Ganley A.R."/>
            <person name="Griffiths S.A."/>
            <person name="Guo Y."/>
            <person name="Hamelin R.C."/>
            <person name="Henrissat B."/>
            <person name="Kabir M.S."/>
            <person name="Jashni M.K."/>
            <person name="Kema G."/>
            <person name="Klaubauf S."/>
            <person name="Lapidus A."/>
            <person name="Levasseur A."/>
            <person name="Lindquist E."/>
            <person name="Mehrabi R."/>
            <person name="Ohm R.A."/>
            <person name="Owen T.J."/>
            <person name="Salamov A."/>
            <person name="Schwelm A."/>
            <person name="Schijlen E."/>
            <person name="Sun H."/>
            <person name="van den Burg H.A."/>
            <person name="van Ham R.C.H.J."/>
            <person name="Zhang S."/>
            <person name="Goodwin S.B."/>
            <person name="Grigoriev I.V."/>
            <person name="Collemare J."/>
            <person name="Bradshaw R.E."/>
        </authorList>
    </citation>
    <scope>NUCLEOTIDE SEQUENCE [LARGE SCALE GENOMIC DNA]</scope>
    <source>
        <strain evidence="3">NZE10 / CBS 128990</strain>
    </source>
</reference>
<keyword evidence="3" id="KW-1185">Reference proteome</keyword>
<reference evidence="2 3" key="2">
    <citation type="journal article" date="2012" name="PLoS Pathog.">
        <title>Diverse lifestyles and strategies of plant pathogenesis encoded in the genomes of eighteen Dothideomycetes fungi.</title>
        <authorList>
            <person name="Ohm R.A."/>
            <person name="Feau N."/>
            <person name="Henrissat B."/>
            <person name="Schoch C.L."/>
            <person name="Horwitz B.A."/>
            <person name="Barry K.W."/>
            <person name="Condon B.J."/>
            <person name="Copeland A.C."/>
            <person name="Dhillon B."/>
            <person name="Glaser F."/>
            <person name="Hesse C.N."/>
            <person name="Kosti I."/>
            <person name="LaButti K."/>
            <person name="Lindquist E.A."/>
            <person name="Lucas S."/>
            <person name="Salamov A.A."/>
            <person name="Bradshaw R.E."/>
            <person name="Ciuffetti L."/>
            <person name="Hamelin R.C."/>
            <person name="Kema G.H.J."/>
            <person name="Lawrence C."/>
            <person name="Scott J.A."/>
            <person name="Spatafora J.W."/>
            <person name="Turgeon B.G."/>
            <person name="de Wit P.J.G.M."/>
            <person name="Zhong S."/>
            <person name="Goodwin S.B."/>
            <person name="Grigoriev I.V."/>
        </authorList>
    </citation>
    <scope>NUCLEOTIDE SEQUENCE [LARGE SCALE GENOMIC DNA]</scope>
    <source>
        <strain evidence="3">NZE10 / CBS 128990</strain>
    </source>
</reference>
<sequence length="331" mass="38902">MRYSGRHQEIARVDHDLNTAAAGFERRSRQQEHLVTPPRVGHTNMAHDPRTRQASRDRYWHLEKLQDWFRKIHKWSRDCERESRSYDLLGANDPDTVLRFSPIVIRHCYIAIVGQVPPRITEPIIPCSQAGHLRRMLLHTLHVDYGYAATRVNTSSDRAIFLEPGRRGQWCSSDLRDDIQWSGLPSLGVRSAAHLYSRFRDPSGEYRGSIEAFWVPQGPDVLAFKLCYDWHLIDRLSLISAQMKYDQVTLNELEAMVLRAAIIRVTYQYLPECHLWRLTMLRWEARHSDTRRERQRQEQRVSVGEWPGEFLTRSWFREALLSCLTFLVAPE</sequence>
<gene>
    <name evidence="2" type="ORF">DOTSEDRAFT_74586</name>
</gene>
<dbReference type="HOGENOM" id="CLU_839445_0_0_1"/>
<name>N1PIH3_DOTSN</name>
<dbReference type="EMBL" id="KB446543">
    <property type="protein sequence ID" value="EME41111.1"/>
    <property type="molecule type" value="Genomic_DNA"/>
</dbReference>
<evidence type="ECO:0000256" key="1">
    <source>
        <dbReference type="SAM" id="MobiDB-lite"/>
    </source>
</evidence>
<proteinExistence type="predicted"/>
<dbReference type="Proteomes" id="UP000016933">
    <property type="component" value="Unassembled WGS sequence"/>
</dbReference>
<protein>
    <submittedName>
        <fullName evidence="2">Uncharacterized protein</fullName>
    </submittedName>
</protein>
<feature type="region of interest" description="Disordered" evidence="1">
    <location>
        <begin position="25"/>
        <end position="52"/>
    </location>
</feature>
<evidence type="ECO:0000313" key="2">
    <source>
        <dbReference type="EMBL" id="EME41111.1"/>
    </source>
</evidence>
<accession>N1PIH3</accession>
<dbReference type="AlphaFoldDB" id="N1PIH3"/>